<sequence length="903" mass="98991">MSSLTNHQDSIDVNSQSIQQIARLAFQGDFDQIRSLATPELVTCKDQNGRTVLMLTADTEFPSPWQSAKCIEYLLHLGADPFETTAGGDTAAHFAARRDNVRLLALLPFDAKWLQNVEGGSPLTEAVRSGSWRCAKHLLHLLRLRDRSSDKKKILNGESKSILSLARKESRSGFAEFIERETRLVTSGYLTLTVTGLTEMEKALRRTLICAAMRGDVEEFQRLASCSNCDIPSSTGSTVLMDFVEVCDTGIDPELHASIRQRLIELSDVTAVDVLGNSCLHKAAAGLGSPADCEALIAAGASVNSLNSLHQTPLMLAVRRPQVVEQLLRLGADWTRQNCYGDDALDLADGLGCRETSALLSSYLTRRSLQLPIFTPASYRNFFEERIELSSLCSPFLKTWTCIRLLGRGGIGEVHEVETDRGVKCAVKTIKLPMQGGNAQSDLISNIDTIVQGERNLCFLRHRNIVKFIEICYSEPFTVVLFMELLDGQSLIKFINGKPLDELFIQRFTGQICSALSYMHSRKPPVLHRDINCNNIIVLRGDSEIKLIDFGLSVQLNRSVSHVSAYTPTPKGTLYFLAPELLGADESDTVKYSPESDVWAMGCTVYQMVTGTLPHGHCSNMLALANCLSLQGAPKLTRPVSRKLVNFYADCVAQNRRLRKSAAELLRHEFLLNTEPDTSPVAAEDAENQPAALCVEPVYEAAPPQGACLLFCIGGDEPSLLADVSLAQTVFARLRFTVKVPMDPTCDELVDALNQTAFSQELSDHQCFVCCVLAAKAGTDGAICTSDGEQLELGDIIGRFKPNQCRGLRGKPKLFFFHTLANLAGSTAETILKIKDADFLVVSYSGTRRPSPMQEMLSLIDKRHTECSIAELVGMTATAGDSNLKFVSTLSKPFFLNPTVASG</sequence>
<dbReference type="InterPro" id="IPR001309">
    <property type="entry name" value="Pept_C14_p20"/>
</dbReference>
<dbReference type="OrthoDB" id="10252171at2759"/>
<dbReference type="Proteomes" id="UP000215902">
    <property type="component" value="Unassembled WGS sequence"/>
</dbReference>
<keyword evidence="3" id="KW-0808">Transferase</keyword>
<keyword evidence="5" id="KW-0418">Kinase</keyword>
<evidence type="ECO:0000256" key="3">
    <source>
        <dbReference type="ARBA" id="ARBA00022679"/>
    </source>
</evidence>
<dbReference type="InterPro" id="IPR015917">
    <property type="entry name" value="Pept_C14A"/>
</dbReference>
<dbReference type="GO" id="GO:0004197">
    <property type="term" value="F:cysteine-type endopeptidase activity"/>
    <property type="evidence" value="ECO:0007669"/>
    <property type="project" value="InterPro"/>
</dbReference>
<dbReference type="Gene3D" id="3.40.50.1460">
    <property type="match status" value="1"/>
</dbReference>
<dbReference type="PROSITE" id="PS50208">
    <property type="entry name" value="CASPASE_P20"/>
    <property type="match status" value="1"/>
</dbReference>
<dbReference type="Pfam" id="PF00656">
    <property type="entry name" value="Peptidase_C14"/>
    <property type="match status" value="1"/>
</dbReference>
<dbReference type="InterPro" id="IPR036770">
    <property type="entry name" value="Ankyrin_rpt-contain_sf"/>
</dbReference>
<gene>
    <name evidence="9" type="ORF">BOX15_Mlig026099g2</name>
</gene>
<protein>
    <recommendedName>
        <fullName evidence="11">Protein kinase domain-containing protein</fullName>
    </recommendedName>
</protein>
<reference evidence="9 10" key="1">
    <citation type="submission" date="2017-06" db="EMBL/GenBank/DDBJ databases">
        <title>A platform for efficient transgenesis in Macrostomum lignano, a flatworm model organism for stem cell research.</title>
        <authorList>
            <person name="Berezikov E."/>
        </authorList>
    </citation>
    <scope>NUCLEOTIDE SEQUENCE [LARGE SCALE GENOMIC DNA]</scope>
    <source>
        <strain evidence="9">DV1</strain>
        <tissue evidence="9">Whole organism</tissue>
    </source>
</reference>
<dbReference type="InterPro" id="IPR002110">
    <property type="entry name" value="Ankyrin_rpt"/>
</dbReference>
<comment type="similarity">
    <text evidence="1">Belongs to the peptidase C14A family.</text>
</comment>
<evidence type="ECO:0000256" key="2">
    <source>
        <dbReference type="ARBA" id="ARBA00022527"/>
    </source>
</evidence>
<evidence type="ECO:0000259" key="7">
    <source>
        <dbReference type="PROSITE" id="PS50011"/>
    </source>
</evidence>
<dbReference type="Pfam" id="PF00069">
    <property type="entry name" value="Pkinase"/>
    <property type="match status" value="1"/>
</dbReference>
<evidence type="ECO:0000313" key="10">
    <source>
        <dbReference type="Proteomes" id="UP000215902"/>
    </source>
</evidence>
<evidence type="ECO:0000313" key="9">
    <source>
        <dbReference type="EMBL" id="PAA52966.1"/>
    </source>
</evidence>
<dbReference type="EMBL" id="NIVC01003157">
    <property type="protein sequence ID" value="PAA52966.1"/>
    <property type="molecule type" value="Genomic_DNA"/>
</dbReference>
<evidence type="ECO:0000256" key="4">
    <source>
        <dbReference type="ARBA" id="ARBA00022741"/>
    </source>
</evidence>
<evidence type="ECO:0008006" key="11">
    <source>
        <dbReference type="Google" id="ProtNLM"/>
    </source>
</evidence>
<dbReference type="AlphaFoldDB" id="A0A267DUV2"/>
<dbReference type="InterPro" id="IPR011600">
    <property type="entry name" value="Pept_C14_caspase"/>
</dbReference>
<dbReference type="PROSITE" id="PS50011">
    <property type="entry name" value="PROTEIN_KINASE_DOM"/>
    <property type="match status" value="1"/>
</dbReference>
<keyword evidence="4" id="KW-0547">Nucleotide-binding</keyword>
<dbReference type="InterPro" id="IPR000719">
    <property type="entry name" value="Prot_kinase_dom"/>
</dbReference>
<dbReference type="GO" id="GO:0005524">
    <property type="term" value="F:ATP binding"/>
    <property type="evidence" value="ECO:0007669"/>
    <property type="project" value="UniProtKB-KW"/>
</dbReference>
<dbReference type="GO" id="GO:0004674">
    <property type="term" value="F:protein serine/threonine kinase activity"/>
    <property type="evidence" value="ECO:0007669"/>
    <property type="project" value="UniProtKB-KW"/>
</dbReference>
<dbReference type="SUPFAM" id="SSF48403">
    <property type="entry name" value="Ankyrin repeat"/>
    <property type="match status" value="1"/>
</dbReference>
<dbReference type="SMART" id="SM00248">
    <property type="entry name" value="ANK"/>
    <property type="match status" value="5"/>
</dbReference>
<keyword evidence="10" id="KW-1185">Reference proteome</keyword>
<accession>A0A267DUV2</accession>
<evidence type="ECO:0000256" key="1">
    <source>
        <dbReference type="ARBA" id="ARBA00010134"/>
    </source>
</evidence>
<comment type="caution">
    <text evidence="9">The sequence shown here is derived from an EMBL/GenBank/DDBJ whole genome shotgun (WGS) entry which is preliminary data.</text>
</comment>
<dbReference type="PANTHER" id="PTHR11584">
    <property type="entry name" value="SERINE/THREONINE PROTEIN KINASE"/>
    <property type="match status" value="1"/>
</dbReference>
<dbReference type="InterPro" id="IPR011009">
    <property type="entry name" value="Kinase-like_dom_sf"/>
</dbReference>
<feature type="domain" description="Protein kinase" evidence="7">
    <location>
        <begin position="400"/>
        <end position="671"/>
    </location>
</feature>
<dbReference type="GO" id="GO:0006508">
    <property type="term" value="P:proteolysis"/>
    <property type="evidence" value="ECO:0007669"/>
    <property type="project" value="InterPro"/>
</dbReference>
<keyword evidence="6" id="KW-0067">ATP-binding</keyword>
<evidence type="ECO:0000256" key="6">
    <source>
        <dbReference type="ARBA" id="ARBA00022840"/>
    </source>
</evidence>
<dbReference type="SUPFAM" id="SSF52129">
    <property type="entry name" value="Caspase-like"/>
    <property type="match status" value="1"/>
</dbReference>
<dbReference type="STRING" id="282301.A0A267DUV2"/>
<dbReference type="Gene3D" id="1.10.510.10">
    <property type="entry name" value="Transferase(Phosphotransferase) domain 1"/>
    <property type="match status" value="1"/>
</dbReference>
<dbReference type="Gene3D" id="1.25.40.20">
    <property type="entry name" value="Ankyrin repeat-containing domain"/>
    <property type="match status" value="2"/>
</dbReference>
<dbReference type="Pfam" id="PF00023">
    <property type="entry name" value="Ank"/>
    <property type="match status" value="1"/>
</dbReference>
<name>A0A267DUV2_9PLAT</name>
<keyword evidence="2" id="KW-0723">Serine/threonine-protein kinase</keyword>
<dbReference type="Pfam" id="PF13637">
    <property type="entry name" value="Ank_4"/>
    <property type="match status" value="1"/>
</dbReference>
<evidence type="ECO:0000256" key="5">
    <source>
        <dbReference type="ARBA" id="ARBA00022777"/>
    </source>
</evidence>
<feature type="domain" description="Caspase family p20" evidence="8">
    <location>
        <begin position="722"/>
        <end position="818"/>
    </location>
</feature>
<dbReference type="SMART" id="SM00115">
    <property type="entry name" value="CASc"/>
    <property type="match status" value="1"/>
</dbReference>
<dbReference type="PANTHER" id="PTHR11584:SF369">
    <property type="entry name" value="MITOGEN-ACTIVATED PROTEIN KINASE KINASE KINASE 19-RELATED"/>
    <property type="match status" value="1"/>
</dbReference>
<dbReference type="SUPFAM" id="SSF56112">
    <property type="entry name" value="Protein kinase-like (PK-like)"/>
    <property type="match status" value="1"/>
</dbReference>
<dbReference type="InterPro" id="IPR029030">
    <property type="entry name" value="Caspase-like_dom_sf"/>
</dbReference>
<proteinExistence type="inferred from homology"/>
<evidence type="ECO:0000259" key="8">
    <source>
        <dbReference type="PROSITE" id="PS50208"/>
    </source>
</evidence>
<organism evidence="9 10">
    <name type="scientific">Macrostomum lignano</name>
    <dbReference type="NCBI Taxonomy" id="282301"/>
    <lineage>
        <taxon>Eukaryota</taxon>
        <taxon>Metazoa</taxon>
        <taxon>Spiralia</taxon>
        <taxon>Lophotrochozoa</taxon>
        <taxon>Platyhelminthes</taxon>
        <taxon>Rhabditophora</taxon>
        <taxon>Macrostomorpha</taxon>
        <taxon>Macrostomida</taxon>
        <taxon>Macrostomidae</taxon>
        <taxon>Macrostomum</taxon>
    </lineage>
</organism>